<sequence length="114" mass="11803">MAVKISVSVKGPTGLDDADRMLGELKEAADLPWSVREVEEEGALGSGIVEIVIVAVVGKTVELGVSAAVDAVKQAVERWRSERLDPPDVTVATESVPDAEAGSEGPVGPQEPEG</sequence>
<dbReference type="Proteomes" id="UP001165269">
    <property type="component" value="Unassembled WGS sequence"/>
</dbReference>
<keyword evidence="3" id="KW-1185">Reference proteome</keyword>
<evidence type="ECO:0000313" key="2">
    <source>
        <dbReference type="EMBL" id="MCI3272845.1"/>
    </source>
</evidence>
<organism evidence="2 3">
    <name type="scientific">Streptomyces cylindrosporus</name>
    <dbReference type="NCBI Taxonomy" id="2927583"/>
    <lineage>
        <taxon>Bacteria</taxon>
        <taxon>Bacillati</taxon>
        <taxon>Actinomycetota</taxon>
        <taxon>Actinomycetes</taxon>
        <taxon>Kitasatosporales</taxon>
        <taxon>Streptomycetaceae</taxon>
        <taxon>Streptomyces</taxon>
    </lineage>
</organism>
<name>A0ABS9Y8N1_9ACTN</name>
<evidence type="ECO:0000256" key="1">
    <source>
        <dbReference type="SAM" id="MobiDB-lite"/>
    </source>
</evidence>
<evidence type="ECO:0000313" key="3">
    <source>
        <dbReference type="Proteomes" id="UP001165269"/>
    </source>
</evidence>
<proteinExistence type="predicted"/>
<accession>A0ABS9Y8N1</accession>
<gene>
    <name evidence="2" type="ORF">MQP27_17185</name>
</gene>
<dbReference type="RefSeq" id="WP_242766059.1">
    <property type="nucleotide sequence ID" value="NZ_JALDAY010000005.1"/>
</dbReference>
<protein>
    <submittedName>
        <fullName evidence="2">Uncharacterized protein</fullName>
    </submittedName>
</protein>
<reference evidence="2" key="1">
    <citation type="submission" date="2022-03" db="EMBL/GenBank/DDBJ databases">
        <title>Streptomyces 7R015 and 7R016 isolated from Barleria lupulina in Thailand.</title>
        <authorList>
            <person name="Kanchanasin P."/>
            <person name="Phongsopitanun W."/>
            <person name="Tanasupawat S."/>
        </authorList>
    </citation>
    <scope>NUCLEOTIDE SEQUENCE</scope>
    <source>
        <strain evidence="2">7R015</strain>
    </source>
</reference>
<feature type="region of interest" description="Disordered" evidence="1">
    <location>
        <begin position="82"/>
        <end position="114"/>
    </location>
</feature>
<comment type="caution">
    <text evidence="2">The sequence shown here is derived from an EMBL/GenBank/DDBJ whole genome shotgun (WGS) entry which is preliminary data.</text>
</comment>
<dbReference type="EMBL" id="JALDAY010000005">
    <property type="protein sequence ID" value="MCI3272845.1"/>
    <property type="molecule type" value="Genomic_DNA"/>
</dbReference>